<dbReference type="EMBL" id="QNUK01000503">
    <property type="protein sequence ID" value="KAF5892409.1"/>
    <property type="molecule type" value="Genomic_DNA"/>
</dbReference>
<comment type="cofactor">
    <cofactor evidence="1">
        <name>Zn(2+)</name>
        <dbReference type="ChEBI" id="CHEBI:29105"/>
    </cofactor>
</comment>
<keyword evidence="4" id="KW-0482">Metalloprotease</keyword>
<keyword evidence="3" id="KW-0378">Hydrolase</keyword>
<evidence type="ECO:0000313" key="5">
    <source>
        <dbReference type="EMBL" id="KAF5892409.1"/>
    </source>
</evidence>
<proteinExistence type="predicted"/>
<sequence length="447" mass="51408">MLEAIKVTEHLHWAEKDMAKKYVLSVMEKPISPGQVYVEHWPSSVLKNTFSRSSVFPQKEEEREGKRLKHSPYRQFKRAQRIVSTPTTHKDMQPLVLIRSGNQGHGEICQSQLFHCFWPGNNITIIGSPVGMSPRPGSQLYRASQPRVRLPQLPKGRRDGENSMKKLCILTAIKPSNVESEKSKFFMSDFTYNPQFEYSNPASPQVLEKHSKASDRFLTQAVRIMELALRKYGNYEKFERATGGSLLTKSRIWSHVKKYMEKEGCVGEIVVHLTEDLLSRASMTVVNGRPTLTVNISMAREQWLEGLLRHEIGTHYFRSINNTQQPWSSGAERKKLGLKPVNPTEEGLASINSVLFRRDPRLWRAALLYYTVHQAAHMSFTQLFHELARFVHDPGTRWEYCVRAKRGQTDTSKPGCFNKDQVYLDGVLKILRHREKIDFQLLTALGK</sequence>
<dbReference type="Proteomes" id="UP000727407">
    <property type="component" value="Unassembled WGS sequence"/>
</dbReference>
<dbReference type="GO" id="GO:0006508">
    <property type="term" value="P:proteolysis"/>
    <property type="evidence" value="ECO:0007669"/>
    <property type="project" value="UniProtKB-KW"/>
</dbReference>
<evidence type="ECO:0000256" key="4">
    <source>
        <dbReference type="ARBA" id="ARBA00023049"/>
    </source>
</evidence>
<evidence type="ECO:0000256" key="2">
    <source>
        <dbReference type="ARBA" id="ARBA00022670"/>
    </source>
</evidence>
<dbReference type="AlphaFoldDB" id="A0A8J4WTL2"/>
<evidence type="ECO:0008006" key="7">
    <source>
        <dbReference type="Google" id="ProtNLM"/>
    </source>
</evidence>
<name>A0A8J4WTL2_CLAMG</name>
<comment type="caution">
    <text evidence="5">The sequence shown here is derived from an EMBL/GenBank/DDBJ whole genome shotgun (WGS) entry which is preliminary data.</text>
</comment>
<feature type="non-terminal residue" evidence="5">
    <location>
        <position position="447"/>
    </location>
</feature>
<dbReference type="SMART" id="SM01154">
    <property type="entry name" value="DUF1704"/>
    <property type="match status" value="1"/>
</dbReference>
<dbReference type="OrthoDB" id="449345at2759"/>
<dbReference type="InterPro" id="IPR012548">
    <property type="entry name" value="MATCAP"/>
</dbReference>
<organism evidence="5 6">
    <name type="scientific">Clarias magur</name>
    <name type="common">Asian catfish</name>
    <name type="synonym">Macropteronotus magur</name>
    <dbReference type="NCBI Taxonomy" id="1594786"/>
    <lineage>
        <taxon>Eukaryota</taxon>
        <taxon>Metazoa</taxon>
        <taxon>Chordata</taxon>
        <taxon>Craniata</taxon>
        <taxon>Vertebrata</taxon>
        <taxon>Euteleostomi</taxon>
        <taxon>Actinopterygii</taxon>
        <taxon>Neopterygii</taxon>
        <taxon>Teleostei</taxon>
        <taxon>Ostariophysi</taxon>
        <taxon>Siluriformes</taxon>
        <taxon>Clariidae</taxon>
        <taxon>Clarias</taxon>
    </lineage>
</organism>
<dbReference type="GO" id="GO:0008237">
    <property type="term" value="F:metallopeptidase activity"/>
    <property type="evidence" value="ECO:0007669"/>
    <property type="project" value="UniProtKB-KW"/>
</dbReference>
<dbReference type="Pfam" id="PF08014">
    <property type="entry name" value="MATCAP"/>
    <property type="match status" value="1"/>
</dbReference>
<dbReference type="PANTHER" id="PTHR31817:SF3">
    <property type="entry name" value="TYROSINE CARBOXYPEPTIDASE MATCAP2-RELATED"/>
    <property type="match status" value="1"/>
</dbReference>
<evidence type="ECO:0000313" key="6">
    <source>
        <dbReference type="Proteomes" id="UP000727407"/>
    </source>
</evidence>
<evidence type="ECO:0000256" key="3">
    <source>
        <dbReference type="ARBA" id="ARBA00022801"/>
    </source>
</evidence>
<keyword evidence="2" id="KW-0645">Protease</keyword>
<gene>
    <name evidence="5" type="ORF">DAT39_017890</name>
</gene>
<protein>
    <recommendedName>
        <fullName evidence="7">KIAA0895</fullName>
    </recommendedName>
</protein>
<accession>A0A8J4WTL2</accession>
<reference evidence="5" key="1">
    <citation type="submission" date="2020-07" db="EMBL/GenBank/DDBJ databases">
        <title>Clarias magur genome sequencing, assembly and annotation.</title>
        <authorList>
            <person name="Kushwaha B."/>
            <person name="Kumar R."/>
            <person name="Das P."/>
            <person name="Joshi C.G."/>
            <person name="Kumar D."/>
            <person name="Nagpure N.S."/>
            <person name="Pandey M."/>
            <person name="Agarwal S."/>
            <person name="Srivastava S."/>
            <person name="Singh M."/>
            <person name="Sahoo L."/>
            <person name="Jayasankar P."/>
            <person name="Meher P.K."/>
            <person name="Koringa P.G."/>
            <person name="Iquebal M.A."/>
            <person name="Das S.P."/>
            <person name="Bit A."/>
            <person name="Patnaik S."/>
            <person name="Patel N."/>
            <person name="Shah T.M."/>
            <person name="Hinsu A."/>
            <person name="Jena J.K."/>
        </authorList>
    </citation>
    <scope>NUCLEOTIDE SEQUENCE</scope>
    <source>
        <strain evidence="5">CIFAMagur01</strain>
        <tissue evidence="5">Testis</tissue>
    </source>
</reference>
<keyword evidence="6" id="KW-1185">Reference proteome</keyword>
<evidence type="ECO:0000256" key="1">
    <source>
        <dbReference type="ARBA" id="ARBA00001947"/>
    </source>
</evidence>
<dbReference type="PANTHER" id="PTHR31817">
    <property type="match status" value="1"/>
</dbReference>